<sequence length="289" mass="29931">MSSVQDSKVPTLSSVGFIGAGKMATAIMDGLVAKSVVSTPESIACSDVFEMAVTDASKKGYHATKSNQEVCQRSKDAIILAVKPNIIPDICADVMDAGGSALIISVAAGVTLETLEKNLPGRRVVRVMPNTACLVGEAASGYAMGSLCNADDNKIVQLIFGSCGLAREFKEVLLNAVTGVSGSGPAYVFQFIEALADGGVRAGLPREDAVLLAAQTLKGAAEMVLVTGMHPGQLKDMVCSPGGTTITGVDELEKGGLRTTVMQAVKAATRRSMQLGGITEEEITTKYNL</sequence>
<protein>
    <recommendedName>
        <fullName evidence="3 12">Pyrroline-5-carboxylate reductase</fullName>
        <ecNumber evidence="12">1.5.1.2</ecNumber>
    </recommendedName>
</protein>
<dbReference type="GO" id="GO:0055129">
    <property type="term" value="P:L-proline biosynthetic process"/>
    <property type="evidence" value="ECO:0007669"/>
    <property type="project" value="UniProtKB-UniPathway"/>
</dbReference>
<evidence type="ECO:0000313" key="15">
    <source>
        <dbReference type="EMBL" id="EEC50533.1"/>
    </source>
</evidence>
<keyword evidence="4" id="KW-0963">Cytoplasm</keyword>
<dbReference type="AlphaFoldDB" id="B7FSS9"/>
<feature type="binding site" evidence="11">
    <location>
        <begin position="81"/>
        <end position="84"/>
    </location>
    <ligand>
        <name>NADP(+)</name>
        <dbReference type="ChEBI" id="CHEBI:58349"/>
    </ligand>
</feature>
<gene>
    <name evidence="15" type="ORF">PHATRDRAFT_25379</name>
</gene>
<evidence type="ECO:0000256" key="3">
    <source>
        <dbReference type="ARBA" id="ARBA00021413"/>
    </source>
</evidence>
<comment type="pathway">
    <text evidence="12">Amino-acid biosynthesis; L-proline biosynthesis; L-proline from L-glutamate 5-semialdehyde: step 1/1.</text>
</comment>
<dbReference type="PaxDb" id="2850-Phatr25379"/>
<accession>B7FSS9</accession>
<dbReference type="NCBIfam" id="TIGR00112">
    <property type="entry name" value="proC"/>
    <property type="match status" value="1"/>
</dbReference>
<feature type="domain" description="Pyrroline-5-carboxylate reductase catalytic N-terminal" evidence="13">
    <location>
        <begin position="15"/>
        <end position="109"/>
    </location>
</feature>
<dbReference type="KEGG" id="pti:PHATRDRAFT_25379"/>
<dbReference type="FunFam" id="1.10.3730.10:FF:000001">
    <property type="entry name" value="Pyrroline-5-carboxylate reductase"/>
    <property type="match status" value="1"/>
</dbReference>
<organism evidence="15 16">
    <name type="scientific">Phaeodactylum tricornutum (strain CCAP 1055/1)</name>
    <dbReference type="NCBI Taxonomy" id="556484"/>
    <lineage>
        <taxon>Eukaryota</taxon>
        <taxon>Sar</taxon>
        <taxon>Stramenopiles</taxon>
        <taxon>Ochrophyta</taxon>
        <taxon>Bacillariophyta</taxon>
        <taxon>Bacillariophyceae</taxon>
        <taxon>Bacillariophycidae</taxon>
        <taxon>Naviculales</taxon>
        <taxon>Phaeodactylaceae</taxon>
        <taxon>Phaeodactylum</taxon>
    </lineage>
</organism>
<evidence type="ECO:0000256" key="10">
    <source>
        <dbReference type="ARBA" id="ARBA00052690"/>
    </source>
</evidence>
<evidence type="ECO:0000256" key="8">
    <source>
        <dbReference type="ARBA" id="ARBA00023002"/>
    </source>
</evidence>
<evidence type="ECO:0000256" key="2">
    <source>
        <dbReference type="ARBA" id="ARBA00005525"/>
    </source>
</evidence>
<comment type="catalytic activity">
    <reaction evidence="9">
        <text>L-proline + NAD(+) = (S)-1-pyrroline-5-carboxylate + NADH + 2 H(+)</text>
        <dbReference type="Rhea" id="RHEA:14105"/>
        <dbReference type="ChEBI" id="CHEBI:15378"/>
        <dbReference type="ChEBI" id="CHEBI:17388"/>
        <dbReference type="ChEBI" id="CHEBI:57540"/>
        <dbReference type="ChEBI" id="CHEBI:57945"/>
        <dbReference type="ChEBI" id="CHEBI:60039"/>
        <dbReference type="EC" id="1.5.1.2"/>
    </reaction>
</comment>
<evidence type="ECO:0000256" key="11">
    <source>
        <dbReference type="PIRSR" id="PIRSR000193-1"/>
    </source>
</evidence>
<dbReference type="PANTHER" id="PTHR11645:SF0">
    <property type="entry name" value="PYRROLINE-5-CARBOXYLATE REDUCTASE 3"/>
    <property type="match status" value="1"/>
</dbReference>
<feature type="domain" description="Pyrroline-5-carboxylate reductase dimerisation" evidence="14">
    <location>
        <begin position="171"/>
        <end position="275"/>
    </location>
</feature>
<keyword evidence="7 11" id="KW-0521">NADP</keyword>
<keyword evidence="8 12" id="KW-0560">Oxidoreductase</keyword>
<dbReference type="HAMAP" id="MF_01925">
    <property type="entry name" value="P5C_reductase"/>
    <property type="match status" value="1"/>
</dbReference>
<evidence type="ECO:0000256" key="5">
    <source>
        <dbReference type="ARBA" id="ARBA00022605"/>
    </source>
</evidence>
<dbReference type="Pfam" id="PF14748">
    <property type="entry name" value="P5CR_dimer"/>
    <property type="match status" value="1"/>
</dbReference>
<dbReference type="Proteomes" id="UP000000759">
    <property type="component" value="Chromosome 2"/>
</dbReference>
<comment type="subcellular location">
    <subcellularLocation>
        <location evidence="1">Cytoplasm</location>
    </subcellularLocation>
</comment>
<name>B7FSS9_PHATC</name>
<dbReference type="GO" id="GO:0005737">
    <property type="term" value="C:cytoplasm"/>
    <property type="evidence" value="ECO:0007669"/>
    <property type="project" value="UniProtKB-SubCell"/>
</dbReference>
<dbReference type="STRING" id="556484.B7FSS9"/>
<reference evidence="15 16" key="1">
    <citation type="journal article" date="2008" name="Nature">
        <title>The Phaeodactylum genome reveals the evolutionary history of diatom genomes.</title>
        <authorList>
            <person name="Bowler C."/>
            <person name="Allen A.E."/>
            <person name="Badger J.H."/>
            <person name="Grimwood J."/>
            <person name="Jabbari K."/>
            <person name="Kuo A."/>
            <person name="Maheswari U."/>
            <person name="Martens C."/>
            <person name="Maumus F."/>
            <person name="Otillar R.P."/>
            <person name="Rayko E."/>
            <person name="Salamov A."/>
            <person name="Vandepoele K."/>
            <person name="Beszteri B."/>
            <person name="Gruber A."/>
            <person name="Heijde M."/>
            <person name="Katinka M."/>
            <person name="Mock T."/>
            <person name="Valentin K."/>
            <person name="Verret F."/>
            <person name="Berges J.A."/>
            <person name="Brownlee C."/>
            <person name="Cadoret J.P."/>
            <person name="Chiovitti A."/>
            <person name="Choi C.J."/>
            <person name="Coesel S."/>
            <person name="De Martino A."/>
            <person name="Detter J.C."/>
            <person name="Durkin C."/>
            <person name="Falciatore A."/>
            <person name="Fournet J."/>
            <person name="Haruta M."/>
            <person name="Huysman M.J."/>
            <person name="Jenkins B.D."/>
            <person name="Jiroutova K."/>
            <person name="Jorgensen R.E."/>
            <person name="Joubert Y."/>
            <person name="Kaplan A."/>
            <person name="Kroger N."/>
            <person name="Kroth P.G."/>
            <person name="La Roche J."/>
            <person name="Lindquist E."/>
            <person name="Lommer M."/>
            <person name="Martin-Jezequel V."/>
            <person name="Lopez P.J."/>
            <person name="Lucas S."/>
            <person name="Mangogna M."/>
            <person name="McGinnis K."/>
            <person name="Medlin L.K."/>
            <person name="Montsant A."/>
            <person name="Oudot-Le Secq M.P."/>
            <person name="Napoli C."/>
            <person name="Obornik M."/>
            <person name="Parker M.S."/>
            <person name="Petit J.L."/>
            <person name="Porcel B.M."/>
            <person name="Poulsen N."/>
            <person name="Robison M."/>
            <person name="Rychlewski L."/>
            <person name="Rynearson T.A."/>
            <person name="Schmutz J."/>
            <person name="Shapiro H."/>
            <person name="Siaut M."/>
            <person name="Stanley M."/>
            <person name="Sussman M.R."/>
            <person name="Taylor A.R."/>
            <person name="Vardi A."/>
            <person name="von Dassow P."/>
            <person name="Vyverman W."/>
            <person name="Willis A."/>
            <person name="Wyrwicz L.S."/>
            <person name="Rokhsar D.S."/>
            <person name="Weissenbach J."/>
            <person name="Armbrust E.V."/>
            <person name="Green B.R."/>
            <person name="Van de Peer Y."/>
            <person name="Grigoriev I.V."/>
        </authorList>
    </citation>
    <scope>NUCLEOTIDE SEQUENCE [LARGE SCALE GENOMIC DNA]</scope>
    <source>
        <strain evidence="15 16">CCAP 1055/1</strain>
    </source>
</reference>
<evidence type="ECO:0000256" key="6">
    <source>
        <dbReference type="ARBA" id="ARBA00022650"/>
    </source>
</evidence>
<dbReference type="GO" id="GO:0004735">
    <property type="term" value="F:pyrroline-5-carboxylate reductase activity"/>
    <property type="evidence" value="ECO:0007669"/>
    <property type="project" value="UniProtKB-EC"/>
</dbReference>
<dbReference type="UniPathway" id="UPA00098">
    <property type="reaction ID" value="UER00361"/>
</dbReference>
<dbReference type="RefSeq" id="XP_002177719.1">
    <property type="nucleotide sequence ID" value="XM_002177683.1"/>
</dbReference>
<reference evidence="16" key="2">
    <citation type="submission" date="2008-08" db="EMBL/GenBank/DDBJ databases">
        <authorList>
            <consortium name="Diatom Consortium"/>
            <person name="Grigoriev I."/>
            <person name="Grimwood J."/>
            <person name="Kuo A."/>
            <person name="Otillar R.P."/>
            <person name="Salamov A."/>
            <person name="Detter J.C."/>
            <person name="Lindquist E."/>
            <person name="Shapiro H."/>
            <person name="Lucas S."/>
            <person name="Glavina del Rio T."/>
            <person name="Pitluck S."/>
            <person name="Rokhsar D."/>
            <person name="Bowler C."/>
        </authorList>
    </citation>
    <scope>GENOME REANNOTATION</scope>
    <source>
        <strain evidence="16">CCAP 1055/1</strain>
    </source>
</reference>
<dbReference type="FunCoup" id="B7FSS9">
    <property type="interactions" value="144"/>
</dbReference>
<dbReference type="PANTHER" id="PTHR11645">
    <property type="entry name" value="PYRROLINE-5-CARBOXYLATE REDUCTASE"/>
    <property type="match status" value="1"/>
</dbReference>
<dbReference type="EC" id="1.5.1.2" evidence="12"/>
<proteinExistence type="inferred from homology"/>
<dbReference type="SUPFAM" id="SSF48179">
    <property type="entry name" value="6-phosphogluconate dehydrogenase C-terminal domain-like"/>
    <property type="match status" value="1"/>
</dbReference>
<dbReference type="HOGENOM" id="CLU_042344_3_0_1"/>
<dbReference type="GeneID" id="7197473"/>
<dbReference type="EMBL" id="CM000606">
    <property type="protein sequence ID" value="EEC50533.1"/>
    <property type="molecule type" value="Genomic_DNA"/>
</dbReference>
<evidence type="ECO:0000256" key="4">
    <source>
        <dbReference type="ARBA" id="ARBA00022490"/>
    </source>
</evidence>
<evidence type="ECO:0000259" key="13">
    <source>
        <dbReference type="Pfam" id="PF03807"/>
    </source>
</evidence>
<dbReference type="Gene3D" id="3.40.50.720">
    <property type="entry name" value="NAD(P)-binding Rossmann-like Domain"/>
    <property type="match status" value="1"/>
</dbReference>
<dbReference type="OrthoDB" id="10263291at2759"/>
<keyword evidence="16" id="KW-1185">Reference proteome</keyword>
<feature type="binding site" evidence="11">
    <location>
        <position position="67"/>
    </location>
    <ligand>
        <name>NADPH</name>
        <dbReference type="ChEBI" id="CHEBI:57783"/>
    </ligand>
</feature>
<dbReference type="InterPro" id="IPR000304">
    <property type="entry name" value="Pyrroline-COOH_reductase"/>
</dbReference>
<dbReference type="Gene3D" id="1.10.3730.10">
    <property type="entry name" value="ProC C-terminal domain-like"/>
    <property type="match status" value="1"/>
</dbReference>
<dbReference type="Pfam" id="PF03807">
    <property type="entry name" value="F420_oxidored"/>
    <property type="match status" value="1"/>
</dbReference>
<evidence type="ECO:0000256" key="9">
    <source>
        <dbReference type="ARBA" id="ARBA00050547"/>
    </source>
</evidence>
<evidence type="ECO:0000259" key="14">
    <source>
        <dbReference type="Pfam" id="PF14748"/>
    </source>
</evidence>
<feature type="binding site" evidence="11">
    <location>
        <position position="46"/>
    </location>
    <ligand>
        <name>NADP(+)</name>
        <dbReference type="ChEBI" id="CHEBI:58349"/>
    </ligand>
</feature>
<evidence type="ECO:0000313" key="16">
    <source>
        <dbReference type="Proteomes" id="UP000000759"/>
    </source>
</evidence>
<dbReference type="InterPro" id="IPR053790">
    <property type="entry name" value="P5CR-like_CS"/>
</dbReference>
<keyword evidence="6 12" id="KW-0641">Proline biosynthesis</keyword>
<comment type="similarity">
    <text evidence="2 12">Belongs to the pyrroline-5-carboxylate reductase family.</text>
</comment>
<dbReference type="InParanoid" id="B7FSS9"/>
<dbReference type="PROSITE" id="PS00521">
    <property type="entry name" value="P5CR"/>
    <property type="match status" value="1"/>
</dbReference>
<dbReference type="FunFam" id="3.40.50.720:FF:000190">
    <property type="entry name" value="Pyrroline-5-carboxylate reductase"/>
    <property type="match status" value="1"/>
</dbReference>
<evidence type="ECO:0000256" key="1">
    <source>
        <dbReference type="ARBA" id="ARBA00004496"/>
    </source>
</evidence>
<dbReference type="eggNOG" id="KOG3124">
    <property type="taxonomic scope" value="Eukaryota"/>
</dbReference>
<dbReference type="InterPro" id="IPR036291">
    <property type="entry name" value="NAD(P)-bd_dom_sf"/>
</dbReference>
<evidence type="ECO:0000256" key="12">
    <source>
        <dbReference type="RuleBase" id="RU003903"/>
    </source>
</evidence>
<evidence type="ECO:0000256" key="7">
    <source>
        <dbReference type="ARBA" id="ARBA00022857"/>
    </source>
</evidence>
<dbReference type="PIRSF" id="PIRSF000193">
    <property type="entry name" value="Pyrrol-5-carb_rd"/>
    <property type="match status" value="1"/>
</dbReference>
<dbReference type="InterPro" id="IPR008927">
    <property type="entry name" value="6-PGluconate_DH-like_C_sf"/>
</dbReference>
<dbReference type="InterPro" id="IPR029036">
    <property type="entry name" value="P5CR_dimer"/>
</dbReference>
<comment type="catalytic activity">
    <reaction evidence="10 12">
        <text>L-proline + NADP(+) = (S)-1-pyrroline-5-carboxylate + NADPH + 2 H(+)</text>
        <dbReference type="Rhea" id="RHEA:14109"/>
        <dbReference type="ChEBI" id="CHEBI:15378"/>
        <dbReference type="ChEBI" id="CHEBI:17388"/>
        <dbReference type="ChEBI" id="CHEBI:57783"/>
        <dbReference type="ChEBI" id="CHEBI:58349"/>
        <dbReference type="ChEBI" id="CHEBI:60039"/>
        <dbReference type="EC" id="1.5.1.2"/>
    </reaction>
</comment>
<dbReference type="SUPFAM" id="SSF51735">
    <property type="entry name" value="NAD(P)-binding Rossmann-fold domains"/>
    <property type="match status" value="1"/>
</dbReference>
<feature type="binding site" evidence="11">
    <location>
        <begin position="18"/>
        <end position="23"/>
    </location>
    <ligand>
        <name>NADP(+)</name>
        <dbReference type="ChEBI" id="CHEBI:58349"/>
    </ligand>
</feature>
<keyword evidence="5 12" id="KW-0028">Amino-acid biosynthesis</keyword>
<dbReference type="InterPro" id="IPR028939">
    <property type="entry name" value="P5C_Rdtase_cat_N"/>
</dbReference>